<sequence length="1243" mass="139913">MMKLIVFTASYDVLRNFSAVFADLGPEQKKELRLSLYHTGEMPEPAMLEQIQSAVREADWILHDPHGMTDGLIKFLLAECAGCRAQQITVGGDSGRLGKLLRLGDLTGPNVEAMAANNRQPASDKPSTLLTFTQQKDYEHLLKLRAYWQSGGRENIRNLLLQVIHLWGGEEASRWPLPEEPLTLTGLNLFDPTTRKRYKTLRDHWQKTSRSPDTPTIAVLFMGSTYPVDLHPIVAGMMERLQAFAHVLPIAFGSITGVDVAQLRELLMYGSPSSGAVNMVVNFIPFRLGAGPVGGDSSAVLTLLEELKAPLLHPVFLSKRLRQEWEDSPEGLSPGEFLVQMMLPELDGAIELLPLAAMDEEGFQEEFGIKWRTLSLIGERADRLAAKIRRWLALQAKPRHDKRLSILCYNYPPGEAHLFGGSFIDTFESVSRLLTRLKQSGYDVQEMSAAELREAFVGEGRINSAQWRDEGGSASMLRYPHTRCEAYFRHYPHRAEMEKQWGPPPGEIMSDGGSYLIPGLVNGNVFIGLQPARGIHEQSEKAYHDRSLLPPYQYQAFYHYLREEFKADAVLHVGTHGTLEFMAGKETGMSGTCLPDELVGELPHLYYYYVGNPAEAMVAKRRSHAVLMSYQSPPFVESELYGEYILLDALLNENHQAEKLNPGQCPDIWTRIMKKADELHLKAEDAEAIEDEIYRMRRSLIPAGLHVLGQGYDREEAASYMKFVLRHDRHEVRSLQGLVAEAAGLDYEQLTAGSHTAELQRLDDMVTALTARFAETGVIPSMASDNAALQEAWAKTWQFGREAFRLASSNLELDQLIRLLDGEYSPARLAGDAIRHPDILPTGYNLYQFDCRSVPSDTAASRGAAIADNVVELYQRRHGHVPDTTALVMWGLETSRTQGETFGQILRLMGVRIAGRSRFNQPVFEIIPLCELGRPRLNVVVTICGFFRDMFPNLLETLNELFRQVSDLDETEEENRFRQHTLTQYRKLLAEGYEETEAWDLACARIFGPAAAEYGTNLTKLVETKAWTQEAELGQSYLNSLKYVYSGASRGKEAGELFADRLGSVELVSQVRSDHEHEVTDLDHFYEFFGGLAKSVSMLKGTDADIFISDTTGLRPHSEDAAAAIGRGLRTRLLNPTWINGLLEHPFHGAQKIAERFGNMLGLAATTGKVDSWMFSELHQAYVADEERSRRMEENNRWAYHQALESLLESHQRRYWDASEEELEQLRSRYMELEGELEGGVTC</sequence>
<proteinExistence type="predicted"/>
<reference evidence="1" key="1">
    <citation type="submission" date="2024-12" db="EMBL/GenBank/DDBJ databases">
        <authorList>
            <person name="Wu N."/>
        </authorList>
    </citation>
    <scope>NUCLEOTIDE SEQUENCE</scope>
    <source>
        <strain evidence="1">P15</strain>
    </source>
</reference>
<name>A0ACC7P3H0_9BACL</name>
<keyword evidence="2" id="KW-1185">Reference proteome</keyword>
<organism evidence="1 2">
    <name type="scientific">Paenibacillus mesotrionivorans</name>
    <dbReference type="NCBI Taxonomy" id="3160968"/>
    <lineage>
        <taxon>Bacteria</taxon>
        <taxon>Bacillati</taxon>
        <taxon>Bacillota</taxon>
        <taxon>Bacilli</taxon>
        <taxon>Bacillales</taxon>
        <taxon>Paenibacillaceae</taxon>
        <taxon>Paenibacillus</taxon>
    </lineage>
</organism>
<evidence type="ECO:0000313" key="2">
    <source>
        <dbReference type="Proteomes" id="UP001631969"/>
    </source>
</evidence>
<dbReference type="EMBL" id="JBJURJ010000017">
    <property type="protein sequence ID" value="MFM9331275.1"/>
    <property type="molecule type" value="Genomic_DNA"/>
</dbReference>
<gene>
    <name evidence="1" type="ORF">ACI1P1_23555</name>
</gene>
<keyword evidence="1" id="KW-0436">Ligase</keyword>
<dbReference type="EC" id="6.6.1.2" evidence="1"/>
<comment type="caution">
    <text evidence="1">The sequence shown here is derived from an EMBL/GenBank/DDBJ whole genome shotgun (WGS) entry which is preliminary data.</text>
</comment>
<accession>A0ACC7P3H0</accession>
<protein>
    <submittedName>
        <fullName evidence="1">Cobaltochelatase subunit CobN</fullName>
        <ecNumber evidence="1">6.6.1.2</ecNumber>
    </submittedName>
</protein>
<dbReference type="Proteomes" id="UP001631969">
    <property type="component" value="Unassembled WGS sequence"/>
</dbReference>
<evidence type="ECO:0000313" key="1">
    <source>
        <dbReference type="EMBL" id="MFM9331275.1"/>
    </source>
</evidence>